<evidence type="ECO:0000256" key="9">
    <source>
        <dbReference type="RuleBase" id="RU003500"/>
    </source>
</evidence>
<sequence length="402" mass="45914">MKSVCNIRMGILKSDHWPLMDKLKIPISLKKKKISSYLSIAVLCDFLSFLNRKIINNDFSPKSFENFEMDQLLAYRLLSLLDDWPDILNLTSHKTEGKTKIQVCRQQPIFAHKRQNLSATFMATFDLLVRSAANASHVLTFLFGSSDNENINTLIVRAAAGKIKSSGCDYRVCQTPMLLGTWGNCAVNIQFGYLRFQKPYMTAARRGSFAAILYAAGSRHTHVIREMRQECKCHGMSGSCTVKTCWRRLPYFRKVSNNIKARFDGASRVKQLSISNNNRQTNDKRRNRRRRKKSPQRGNAGVRTYPLKPFDPEHKPPTSMDLAYVDSSPDFCRKDKKLGLQGTKGRECNNTSDGVDGCDLMCCGRGYHTRTMEVKERCSCTFKWCCEVSCQICRRMKTTHTC</sequence>
<dbReference type="PANTHER" id="PTHR12027:SF91">
    <property type="entry name" value="PROTO-ONCOGENE WNT-1"/>
    <property type="match status" value="1"/>
</dbReference>
<feature type="compositionally biased region" description="Basic residues" evidence="10">
    <location>
        <begin position="285"/>
        <end position="295"/>
    </location>
</feature>
<comment type="similarity">
    <text evidence="2 9">Belongs to the Wnt family.</text>
</comment>
<keyword evidence="5" id="KW-0272">Extracellular matrix</keyword>
<evidence type="ECO:0000256" key="10">
    <source>
        <dbReference type="SAM" id="MobiDB-lite"/>
    </source>
</evidence>
<dbReference type="GO" id="GO:0005615">
    <property type="term" value="C:extracellular space"/>
    <property type="evidence" value="ECO:0007669"/>
    <property type="project" value="TreeGrafter"/>
</dbReference>
<feature type="non-terminal residue" evidence="11">
    <location>
        <position position="402"/>
    </location>
</feature>
<dbReference type="GO" id="GO:0000902">
    <property type="term" value="P:cell morphogenesis"/>
    <property type="evidence" value="ECO:0007669"/>
    <property type="project" value="UniProtKB-ARBA"/>
</dbReference>
<dbReference type="GO" id="GO:0030182">
    <property type="term" value="P:neuron differentiation"/>
    <property type="evidence" value="ECO:0007669"/>
    <property type="project" value="TreeGrafter"/>
</dbReference>
<reference evidence="11 12" key="1">
    <citation type="submission" date="2024-05" db="EMBL/GenBank/DDBJ databases">
        <authorList>
            <person name="Wallberg A."/>
        </authorList>
    </citation>
    <scope>NUCLEOTIDE SEQUENCE [LARGE SCALE GENOMIC DNA]</scope>
</reference>
<dbReference type="InterPro" id="IPR018161">
    <property type="entry name" value="Wnt_CS"/>
</dbReference>
<keyword evidence="8" id="KW-0449">Lipoprotein</keyword>
<dbReference type="PRINTS" id="PR01349">
    <property type="entry name" value="WNTPROTEIN"/>
</dbReference>
<name>A0AAV2SDA9_MEGNR</name>
<dbReference type="GO" id="GO:0045165">
    <property type="term" value="P:cell fate commitment"/>
    <property type="evidence" value="ECO:0007669"/>
    <property type="project" value="TreeGrafter"/>
</dbReference>
<dbReference type="InterPro" id="IPR005817">
    <property type="entry name" value="Wnt"/>
</dbReference>
<organism evidence="11 12">
    <name type="scientific">Meganyctiphanes norvegica</name>
    <name type="common">Northern krill</name>
    <name type="synonym">Thysanopoda norvegica</name>
    <dbReference type="NCBI Taxonomy" id="48144"/>
    <lineage>
        <taxon>Eukaryota</taxon>
        <taxon>Metazoa</taxon>
        <taxon>Ecdysozoa</taxon>
        <taxon>Arthropoda</taxon>
        <taxon>Crustacea</taxon>
        <taxon>Multicrustacea</taxon>
        <taxon>Malacostraca</taxon>
        <taxon>Eumalacostraca</taxon>
        <taxon>Eucarida</taxon>
        <taxon>Euphausiacea</taxon>
        <taxon>Euphausiidae</taxon>
        <taxon>Meganyctiphanes</taxon>
    </lineage>
</organism>
<evidence type="ECO:0000256" key="7">
    <source>
        <dbReference type="ARBA" id="ARBA00023157"/>
    </source>
</evidence>
<keyword evidence="3 9" id="KW-0217">Developmental protein</keyword>
<evidence type="ECO:0000313" key="12">
    <source>
        <dbReference type="Proteomes" id="UP001497623"/>
    </source>
</evidence>
<dbReference type="GO" id="GO:0060070">
    <property type="term" value="P:canonical Wnt signaling pathway"/>
    <property type="evidence" value="ECO:0007669"/>
    <property type="project" value="TreeGrafter"/>
</dbReference>
<keyword evidence="7" id="KW-1015">Disulfide bond</keyword>
<comment type="subcellular location">
    <subcellularLocation>
        <location evidence="1 9">Secreted</location>
        <location evidence="1 9">Extracellular space</location>
        <location evidence="1 9">Extracellular matrix</location>
    </subcellularLocation>
</comment>
<proteinExistence type="inferred from homology"/>
<accession>A0AAV2SDA9</accession>
<comment type="function">
    <text evidence="9">Ligand for members of the frizzled family of seven transmembrane receptors.</text>
</comment>
<dbReference type="GO" id="GO:0005109">
    <property type="term" value="F:frizzled binding"/>
    <property type="evidence" value="ECO:0007669"/>
    <property type="project" value="TreeGrafter"/>
</dbReference>
<dbReference type="PANTHER" id="PTHR12027">
    <property type="entry name" value="WNT RELATED"/>
    <property type="match status" value="1"/>
</dbReference>
<evidence type="ECO:0000256" key="8">
    <source>
        <dbReference type="ARBA" id="ARBA00023288"/>
    </source>
</evidence>
<feature type="region of interest" description="Disordered" evidence="10">
    <location>
        <begin position="273"/>
        <end position="314"/>
    </location>
</feature>
<evidence type="ECO:0000256" key="3">
    <source>
        <dbReference type="ARBA" id="ARBA00022473"/>
    </source>
</evidence>
<dbReference type="EMBL" id="CAXKWB010055724">
    <property type="protein sequence ID" value="CAL4177516.1"/>
    <property type="molecule type" value="Genomic_DNA"/>
</dbReference>
<evidence type="ECO:0000256" key="4">
    <source>
        <dbReference type="ARBA" id="ARBA00022525"/>
    </source>
</evidence>
<evidence type="ECO:0000256" key="1">
    <source>
        <dbReference type="ARBA" id="ARBA00004498"/>
    </source>
</evidence>
<dbReference type="GO" id="GO:0007517">
    <property type="term" value="P:muscle organ development"/>
    <property type="evidence" value="ECO:0007669"/>
    <property type="project" value="UniProtKB-ARBA"/>
</dbReference>
<dbReference type="InterPro" id="IPR043158">
    <property type="entry name" value="Wnt_C"/>
</dbReference>
<evidence type="ECO:0000256" key="6">
    <source>
        <dbReference type="ARBA" id="ARBA00022687"/>
    </source>
</evidence>
<keyword evidence="12" id="KW-1185">Reference proteome</keyword>
<evidence type="ECO:0000256" key="2">
    <source>
        <dbReference type="ARBA" id="ARBA00005683"/>
    </source>
</evidence>
<dbReference type="FunFam" id="3.30.2460.20:FF:000001">
    <property type="entry name" value="Wnt homolog"/>
    <property type="match status" value="1"/>
</dbReference>
<protein>
    <recommendedName>
        <fullName evidence="9">Protein Wnt</fullName>
    </recommendedName>
</protein>
<dbReference type="AlphaFoldDB" id="A0AAV2SDA9"/>
<evidence type="ECO:0000256" key="5">
    <source>
        <dbReference type="ARBA" id="ARBA00022530"/>
    </source>
</evidence>
<gene>
    <name evidence="11" type="ORF">MNOR_LOCUS34916</name>
</gene>
<keyword evidence="4" id="KW-0964">Secreted</keyword>
<dbReference type="PROSITE" id="PS00246">
    <property type="entry name" value="WNT1"/>
    <property type="match status" value="1"/>
</dbReference>
<dbReference type="GO" id="GO:0005125">
    <property type="term" value="F:cytokine activity"/>
    <property type="evidence" value="ECO:0007669"/>
    <property type="project" value="TreeGrafter"/>
</dbReference>
<dbReference type="Proteomes" id="UP001497623">
    <property type="component" value="Unassembled WGS sequence"/>
</dbReference>
<dbReference type="Gene3D" id="3.30.2460.20">
    <property type="match status" value="1"/>
</dbReference>
<comment type="caution">
    <text evidence="11">The sequence shown here is derived from an EMBL/GenBank/DDBJ whole genome shotgun (WGS) entry which is preliminary data.</text>
</comment>
<dbReference type="SMART" id="SM00097">
    <property type="entry name" value="WNT1"/>
    <property type="match status" value="1"/>
</dbReference>
<evidence type="ECO:0000313" key="11">
    <source>
        <dbReference type="EMBL" id="CAL4177516.1"/>
    </source>
</evidence>
<keyword evidence="6 9" id="KW-0879">Wnt signaling pathway</keyword>
<dbReference type="Pfam" id="PF00110">
    <property type="entry name" value="wnt"/>
    <property type="match status" value="1"/>
</dbReference>